<keyword evidence="2" id="KW-1185">Reference proteome</keyword>
<proteinExistence type="predicted"/>
<dbReference type="Proteomes" id="UP000838672">
    <property type="component" value="Unassembled WGS sequence"/>
</dbReference>
<sequence>MLDLHEKIILVSKRKISNSGEESFDTYFAKVSTFNSNTVVVVKRNGEDESLPYDEDFYEEAEKGFYELQDGSTHEDPDFIAEFVVWESDEAYHKYKELNPE</sequence>
<organism evidence="1 2">
    <name type="scientific">Vibrio stylophorae</name>
    <dbReference type="NCBI Taxonomy" id="659351"/>
    <lineage>
        <taxon>Bacteria</taxon>
        <taxon>Pseudomonadati</taxon>
        <taxon>Pseudomonadota</taxon>
        <taxon>Gammaproteobacteria</taxon>
        <taxon>Vibrionales</taxon>
        <taxon>Vibrionaceae</taxon>
        <taxon>Vibrio</taxon>
    </lineage>
</organism>
<dbReference type="EMBL" id="CAKLDI010000002">
    <property type="protein sequence ID" value="CAH0535401.1"/>
    <property type="molecule type" value="Genomic_DNA"/>
</dbReference>
<dbReference type="RefSeq" id="WP_237468239.1">
    <property type="nucleotide sequence ID" value="NZ_CAKLDI010000002.1"/>
</dbReference>
<comment type="caution">
    <text evidence="1">The sequence shown here is derived from an EMBL/GenBank/DDBJ whole genome shotgun (WGS) entry which is preliminary data.</text>
</comment>
<evidence type="ECO:0000313" key="1">
    <source>
        <dbReference type="EMBL" id="CAH0535401.1"/>
    </source>
</evidence>
<accession>A0ABM8ZYI2</accession>
<gene>
    <name evidence="1" type="ORF">VST7929_02974</name>
</gene>
<protein>
    <submittedName>
        <fullName evidence="1">Uncharacterized protein</fullName>
    </submittedName>
</protein>
<evidence type="ECO:0000313" key="2">
    <source>
        <dbReference type="Proteomes" id="UP000838672"/>
    </source>
</evidence>
<name>A0ABM8ZYI2_9VIBR</name>
<reference evidence="1" key="1">
    <citation type="submission" date="2021-11" db="EMBL/GenBank/DDBJ databases">
        <authorList>
            <person name="Rodrigo-Torres L."/>
            <person name="Arahal R. D."/>
            <person name="Lucena T."/>
        </authorList>
    </citation>
    <scope>NUCLEOTIDE SEQUENCE</scope>
    <source>
        <strain evidence="1">CECT 7929</strain>
    </source>
</reference>